<dbReference type="AlphaFoldDB" id="A0AAD6D6S8"/>
<organism evidence="2 3">
    <name type="scientific">Penicillium frequentans</name>
    <dbReference type="NCBI Taxonomy" id="3151616"/>
    <lineage>
        <taxon>Eukaryota</taxon>
        <taxon>Fungi</taxon>
        <taxon>Dikarya</taxon>
        <taxon>Ascomycota</taxon>
        <taxon>Pezizomycotina</taxon>
        <taxon>Eurotiomycetes</taxon>
        <taxon>Eurotiomycetidae</taxon>
        <taxon>Eurotiales</taxon>
        <taxon>Aspergillaceae</taxon>
        <taxon>Penicillium</taxon>
    </lineage>
</organism>
<protein>
    <submittedName>
        <fullName evidence="2">Uncharacterized protein</fullName>
    </submittedName>
</protein>
<comment type="caution">
    <text evidence="2">The sequence shown here is derived from an EMBL/GenBank/DDBJ whole genome shotgun (WGS) entry which is preliminary data.</text>
</comment>
<feature type="signal peptide" evidence="1">
    <location>
        <begin position="1"/>
        <end position="19"/>
    </location>
</feature>
<reference evidence="2 3" key="1">
    <citation type="journal article" date="2023" name="IMA Fungus">
        <title>Comparative genomic study of the Penicillium genus elucidates a diverse pangenome and 15 lateral gene transfer events.</title>
        <authorList>
            <person name="Petersen C."/>
            <person name="Sorensen T."/>
            <person name="Nielsen M.R."/>
            <person name="Sondergaard T.E."/>
            <person name="Sorensen J.L."/>
            <person name="Fitzpatrick D.A."/>
            <person name="Frisvad J.C."/>
            <person name="Nielsen K.L."/>
        </authorList>
    </citation>
    <scope>NUCLEOTIDE SEQUENCE [LARGE SCALE GENOMIC DNA]</scope>
    <source>
        <strain evidence="2 3">IBT 35679</strain>
    </source>
</reference>
<proteinExistence type="predicted"/>
<gene>
    <name evidence="2" type="ORF">N7494_000949</name>
</gene>
<dbReference type="Proteomes" id="UP001220324">
    <property type="component" value="Unassembled WGS sequence"/>
</dbReference>
<accession>A0AAD6D6S8</accession>
<sequence length="362" mass="37857">MSLTSKLVLSLLVSAGSLAADSVGYFDDTSICADSKGLSKCYDKADTSLSSCINNNCAGGGADCYKSCNGDTTCMQSQCPNLGTDCMNACSCVQAVNQIDCIASSCWNQVYSCEYQRTIEDVLNLCALPDMDQFPFWPPPDDAASGCSCNIGKMDKKELLIVDQMTTCTNNMTNLDQMSSVDAVNDYGQACICCAESAILSTIWDTCPNTKPSLLDVDGWYNGFIGQNDWPTCGDYLDAYDCAGDLGFGAKDAGGTTTFYKLGGLPKNGTGTLYNTGSLTTPVSGATFTWTFGTIPHVVTAVSTDHVVAAATATATSTGTQSQTGTSTQTGAASTQTGMAIAKDVPIWTTLASVVLLVSALF</sequence>
<feature type="chain" id="PRO_5042031250" evidence="1">
    <location>
        <begin position="20"/>
        <end position="362"/>
    </location>
</feature>
<keyword evidence="1" id="KW-0732">Signal</keyword>
<name>A0AAD6D6S8_9EURO</name>
<keyword evidence="3" id="KW-1185">Reference proteome</keyword>
<evidence type="ECO:0000313" key="2">
    <source>
        <dbReference type="EMBL" id="KAJ5557034.1"/>
    </source>
</evidence>
<dbReference type="EMBL" id="JAQIZZ010000001">
    <property type="protein sequence ID" value="KAJ5557034.1"/>
    <property type="molecule type" value="Genomic_DNA"/>
</dbReference>
<evidence type="ECO:0000313" key="3">
    <source>
        <dbReference type="Proteomes" id="UP001220324"/>
    </source>
</evidence>
<evidence type="ECO:0000256" key="1">
    <source>
        <dbReference type="SAM" id="SignalP"/>
    </source>
</evidence>